<feature type="domain" description="SHSP" evidence="1">
    <location>
        <begin position="37"/>
        <end position="74"/>
    </location>
</feature>
<dbReference type="SUPFAM" id="SSF49764">
    <property type="entry name" value="HSP20-like chaperones"/>
    <property type="match status" value="1"/>
</dbReference>
<dbReference type="Gene3D" id="2.60.40.790">
    <property type="match status" value="1"/>
</dbReference>
<reference evidence="2 3" key="1">
    <citation type="submission" date="2019-09" db="EMBL/GenBank/DDBJ databases">
        <authorList>
            <person name="Depoorter E."/>
        </authorList>
    </citation>
    <scope>NUCLEOTIDE SEQUENCE [LARGE SCALE GENOMIC DNA]</scope>
    <source>
        <strain evidence="2">LMG 24065</strain>
    </source>
</reference>
<name>A0A6P2KRP0_9BURK</name>
<evidence type="ECO:0000259" key="1">
    <source>
        <dbReference type="Pfam" id="PF00011"/>
    </source>
</evidence>
<dbReference type="AlphaFoldDB" id="A0A6P2KRP0"/>
<protein>
    <submittedName>
        <fullName evidence="2">Heat shock protein</fullName>
    </submittedName>
</protein>
<dbReference type="InterPro" id="IPR008978">
    <property type="entry name" value="HSP20-like_chaperone"/>
</dbReference>
<proteinExistence type="predicted"/>
<accession>A0A6P2KRP0</accession>
<dbReference type="Proteomes" id="UP000494125">
    <property type="component" value="Unassembled WGS sequence"/>
</dbReference>
<keyword evidence="2" id="KW-0346">Stress response</keyword>
<sequence length="76" mass="8423">MTWVNERNAFRTACACPSAFGLSILSVDLCQLPRSSPIENDRNKIEASFQKGILTVTLPKTLETRKAEKKIEVKAG</sequence>
<dbReference type="InterPro" id="IPR002068">
    <property type="entry name" value="A-crystallin/Hsp20_dom"/>
</dbReference>
<organism evidence="2 3">
    <name type="scientific">Burkholderia diffusa</name>
    <dbReference type="NCBI Taxonomy" id="488732"/>
    <lineage>
        <taxon>Bacteria</taxon>
        <taxon>Pseudomonadati</taxon>
        <taxon>Pseudomonadota</taxon>
        <taxon>Betaproteobacteria</taxon>
        <taxon>Burkholderiales</taxon>
        <taxon>Burkholderiaceae</taxon>
        <taxon>Burkholderia</taxon>
        <taxon>Burkholderia cepacia complex</taxon>
    </lineage>
</organism>
<keyword evidence="3" id="KW-1185">Reference proteome</keyword>
<gene>
    <name evidence="2" type="ORF">BDI24065_02721</name>
</gene>
<dbReference type="Pfam" id="PF00011">
    <property type="entry name" value="HSP20"/>
    <property type="match status" value="1"/>
</dbReference>
<evidence type="ECO:0000313" key="3">
    <source>
        <dbReference type="Proteomes" id="UP000494125"/>
    </source>
</evidence>
<dbReference type="EMBL" id="CABVPN010000012">
    <property type="protein sequence ID" value="VWB58537.1"/>
    <property type="molecule type" value="Genomic_DNA"/>
</dbReference>
<evidence type="ECO:0000313" key="2">
    <source>
        <dbReference type="EMBL" id="VWB58537.1"/>
    </source>
</evidence>